<dbReference type="Gene3D" id="1.20.5.2650">
    <property type="match status" value="1"/>
</dbReference>
<dbReference type="EMBL" id="CYRY02001675">
    <property type="protein sequence ID" value="VCW66311.1"/>
    <property type="molecule type" value="Genomic_DNA"/>
</dbReference>
<evidence type="ECO:0000256" key="4">
    <source>
        <dbReference type="ARBA" id="ARBA00035278"/>
    </source>
</evidence>
<dbReference type="FunFam" id="1.20.5.2650:FF:000001">
    <property type="entry name" value="40S ribosomal protein S6"/>
    <property type="match status" value="1"/>
</dbReference>
<reference evidence="7 8" key="1">
    <citation type="submission" date="2018-10" db="EMBL/GenBank/DDBJ databases">
        <authorList>
            <person name="Ekblom R."/>
            <person name="Jareborg N."/>
        </authorList>
    </citation>
    <scope>NUCLEOTIDE SEQUENCE [LARGE SCALE GENOMIC DNA]</scope>
    <source>
        <tissue evidence="7">Muscle</tissue>
    </source>
</reference>
<protein>
    <recommendedName>
        <fullName evidence="4">Small ribosomal subunit protein eS6</fullName>
    </recommendedName>
    <alternativeName>
        <fullName evidence="5">40S ribosomal protein S6</fullName>
    </alternativeName>
</protein>
<dbReference type="AlphaFoldDB" id="A0A9X9LEN1"/>
<keyword evidence="3" id="KW-0687">Ribonucleoprotein</keyword>
<keyword evidence="8" id="KW-1185">Reference proteome</keyword>
<dbReference type="Proteomes" id="UP000269945">
    <property type="component" value="Unassembled WGS sequence"/>
</dbReference>
<organism evidence="7 8">
    <name type="scientific">Gulo gulo</name>
    <name type="common">Wolverine</name>
    <name type="synonym">Gluton</name>
    <dbReference type="NCBI Taxonomy" id="48420"/>
    <lineage>
        <taxon>Eukaryota</taxon>
        <taxon>Metazoa</taxon>
        <taxon>Chordata</taxon>
        <taxon>Craniata</taxon>
        <taxon>Vertebrata</taxon>
        <taxon>Euteleostomi</taxon>
        <taxon>Mammalia</taxon>
        <taxon>Eutheria</taxon>
        <taxon>Laurasiatheria</taxon>
        <taxon>Carnivora</taxon>
        <taxon>Caniformia</taxon>
        <taxon>Musteloidea</taxon>
        <taxon>Mustelidae</taxon>
        <taxon>Guloninae</taxon>
        <taxon>Gulo</taxon>
    </lineage>
</organism>
<evidence type="ECO:0000313" key="7">
    <source>
        <dbReference type="EMBL" id="VCW66311.1"/>
    </source>
</evidence>
<feature type="region of interest" description="Disordered" evidence="6">
    <location>
        <begin position="135"/>
        <end position="168"/>
    </location>
</feature>
<feature type="compositionally biased region" description="Basic and acidic residues" evidence="6">
    <location>
        <begin position="135"/>
        <end position="144"/>
    </location>
</feature>
<dbReference type="GO" id="GO:0006412">
    <property type="term" value="P:translation"/>
    <property type="evidence" value="ECO:0007669"/>
    <property type="project" value="InterPro"/>
</dbReference>
<keyword evidence="2" id="KW-0689">Ribosomal protein</keyword>
<feature type="compositionally biased region" description="Polar residues" evidence="6">
    <location>
        <begin position="153"/>
        <end position="168"/>
    </location>
</feature>
<evidence type="ECO:0000256" key="5">
    <source>
        <dbReference type="ARBA" id="ARBA00035403"/>
    </source>
</evidence>
<dbReference type="InterPro" id="IPR001377">
    <property type="entry name" value="Ribosomal_eS6"/>
</dbReference>
<evidence type="ECO:0000256" key="2">
    <source>
        <dbReference type="ARBA" id="ARBA00022980"/>
    </source>
</evidence>
<evidence type="ECO:0000256" key="1">
    <source>
        <dbReference type="ARBA" id="ARBA00009312"/>
    </source>
</evidence>
<evidence type="ECO:0000256" key="3">
    <source>
        <dbReference type="ARBA" id="ARBA00023274"/>
    </source>
</evidence>
<sequence>MGIPATDQVGLEKESLGLLYGCRCFQFGHCKKKRGGEKDIPELMDTTVPHHLGPKRASRICKFFDLSKEDDVHKYVVRNVLNEEGKKPRTKSLKIRHLVTPHVLQHKHLCTALKRQHTKKNKEEAADYTKLLAKRMKEAQEKHQQQIAKRWRQSSLRASISKSESSKK</sequence>
<dbReference type="GO" id="GO:0005840">
    <property type="term" value="C:ribosome"/>
    <property type="evidence" value="ECO:0007669"/>
    <property type="project" value="UniProtKB-KW"/>
</dbReference>
<proteinExistence type="inferred from homology"/>
<accession>A0A9X9LEN1</accession>
<dbReference type="PANTHER" id="PTHR11502">
    <property type="entry name" value="40S RIBOSOMAL PROTEIN S6"/>
    <property type="match status" value="1"/>
</dbReference>
<dbReference type="GO" id="GO:0003735">
    <property type="term" value="F:structural constituent of ribosome"/>
    <property type="evidence" value="ECO:0007669"/>
    <property type="project" value="InterPro"/>
</dbReference>
<evidence type="ECO:0000256" key="6">
    <source>
        <dbReference type="SAM" id="MobiDB-lite"/>
    </source>
</evidence>
<evidence type="ECO:0000313" key="8">
    <source>
        <dbReference type="Proteomes" id="UP000269945"/>
    </source>
</evidence>
<comment type="caution">
    <text evidence="7">The sequence shown here is derived from an EMBL/GenBank/DDBJ whole genome shotgun (WGS) entry which is preliminary data.</text>
</comment>
<name>A0A9X9LEN1_GULGU</name>
<gene>
    <name evidence="7" type="ORF">BN2614_LOCUS1</name>
</gene>
<dbReference type="GO" id="GO:1990904">
    <property type="term" value="C:ribonucleoprotein complex"/>
    <property type="evidence" value="ECO:0007669"/>
    <property type="project" value="UniProtKB-KW"/>
</dbReference>
<comment type="similarity">
    <text evidence="1">Belongs to the eukaryotic ribosomal protein eS6 family.</text>
</comment>